<feature type="compositionally biased region" description="Acidic residues" evidence="1">
    <location>
        <begin position="61"/>
        <end position="86"/>
    </location>
</feature>
<proteinExistence type="predicted"/>
<dbReference type="STRING" id="196109.A0A136JBJ4"/>
<evidence type="ECO:0000313" key="3">
    <source>
        <dbReference type="Proteomes" id="UP000070501"/>
    </source>
</evidence>
<protein>
    <recommendedName>
        <fullName evidence="4">Serine/threonine-protein kinase ppk6</fullName>
    </recommendedName>
</protein>
<keyword evidence="3" id="KW-1185">Reference proteome</keyword>
<feature type="region of interest" description="Disordered" evidence="1">
    <location>
        <begin position="111"/>
        <end position="298"/>
    </location>
</feature>
<dbReference type="OrthoDB" id="5420391at2759"/>
<dbReference type="EMBL" id="KQ964247">
    <property type="protein sequence ID" value="KXJ94531.1"/>
    <property type="molecule type" value="Genomic_DNA"/>
</dbReference>
<name>A0A136JBJ4_9PEZI</name>
<dbReference type="PANTHER" id="PTHR42084">
    <property type="entry name" value="YALI0E26631P"/>
    <property type="match status" value="1"/>
</dbReference>
<feature type="compositionally biased region" description="Polar residues" evidence="1">
    <location>
        <begin position="275"/>
        <end position="288"/>
    </location>
</feature>
<gene>
    <name evidence="2" type="ORF">Micbo1qcDRAFT_159719</name>
</gene>
<dbReference type="PANTHER" id="PTHR42084:SF1">
    <property type="entry name" value="SERINE_THREONINE-PROTEIN KINASE PPK6"/>
    <property type="match status" value="1"/>
</dbReference>
<organism evidence="2 3">
    <name type="scientific">Microdochium bolleyi</name>
    <dbReference type="NCBI Taxonomy" id="196109"/>
    <lineage>
        <taxon>Eukaryota</taxon>
        <taxon>Fungi</taxon>
        <taxon>Dikarya</taxon>
        <taxon>Ascomycota</taxon>
        <taxon>Pezizomycotina</taxon>
        <taxon>Sordariomycetes</taxon>
        <taxon>Xylariomycetidae</taxon>
        <taxon>Xylariales</taxon>
        <taxon>Microdochiaceae</taxon>
        <taxon>Microdochium</taxon>
    </lineage>
</organism>
<evidence type="ECO:0000256" key="1">
    <source>
        <dbReference type="SAM" id="MobiDB-lite"/>
    </source>
</evidence>
<dbReference type="InParanoid" id="A0A136JBJ4"/>
<accession>A0A136JBJ4</accession>
<reference evidence="3" key="1">
    <citation type="submission" date="2016-02" db="EMBL/GenBank/DDBJ databases">
        <title>Draft genome sequence of Microdochium bolleyi, a fungal endophyte of beachgrass.</title>
        <authorList>
            <consortium name="DOE Joint Genome Institute"/>
            <person name="David A.S."/>
            <person name="May G."/>
            <person name="Haridas S."/>
            <person name="Lim J."/>
            <person name="Wang M."/>
            <person name="Labutti K."/>
            <person name="Lipzen A."/>
            <person name="Barry K."/>
            <person name="Grigoriev I.V."/>
        </authorList>
    </citation>
    <scope>NUCLEOTIDE SEQUENCE [LARGE SCALE GENOMIC DNA]</scope>
    <source>
        <strain evidence="3">J235TASD1</strain>
    </source>
</reference>
<evidence type="ECO:0000313" key="2">
    <source>
        <dbReference type="EMBL" id="KXJ94531.1"/>
    </source>
</evidence>
<evidence type="ECO:0008006" key="4">
    <source>
        <dbReference type="Google" id="ProtNLM"/>
    </source>
</evidence>
<dbReference type="Proteomes" id="UP000070501">
    <property type="component" value="Unassembled WGS sequence"/>
</dbReference>
<dbReference type="AlphaFoldDB" id="A0A136JBJ4"/>
<feature type="compositionally biased region" description="Polar residues" evidence="1">
    <location>
        <begin position="151"/>
        <end position="175"/>
    </location>
</feature>
<feature type="compositionally biased region" description="Low complexity" evidence="1">
    <location>
        <begin position="252"/>
        <end position="262"/>
    </location>
</feature>
<sequence length="507" mass="55247">MDLMTNNLLGTSIATSAAEKQAKQPSHQDDFLDWVEPVQESGPSKPVAKPVRNPSDSVLFDVDDYEEGADLDDSDDGDVFDDDFGDFETGATPLDKGAQDLLSLNSAVVPTTKAPGTMSLSNLSISDAPLSRYPAPKSPSFHERNPFPGLSVTTPPADTSKQLGPSSNATPSTAWPSAGVGKRSPTLDDGWGTFEDFSASTTKPVQSKEPRPAPKSFTVKPKKAGSVTKTKTVGSDWDWDFDEREKKKPAPAKKANPAPSAKIDSSWDWDVPDESQPTTAPPLTQNQSNKDDVPPVNIPPPSVLMSIFPQLLSQANTFLFKPTANQPHSIRDRVLSDSKTLDFLRGYTALARVAARIITGRKSRWHRDKFLAQSMSISAAGSKGMKLAGVDKAQTARESREAGDVVDLWKENVGRLRSAVAAVNATIQDPTVQLKLPELAENMHVSTAKDVPTAAKACIICGLKREERVAKVDHTVEDSFGEWWAEHWGHVECKRFWLEHETALRQR</sequence>
<feature type="region of interest" description="Disordered" evidence="1">
    <location>
        <begin position="37"/>
        <end position="95"/>
    </location>
</feature>